<feature type="compositionally biased region" description="Polar residues" evidence="3">
    <location>
        <begin position="540"/>
        <end position="554"/>
    </location>
</feature>
<dbReference type="SMART" id="SM00262">
    <property type="entry name" value="GEL"/>
    <property type="match status" value="4"/>
</dbReference>
<evidence type="ECO:0000313" key="8">
    <source>
        <dbReference type="RefSeq" id="XP_031427252.1"/>
    </source>
</evidence>
<keyword evidence="2" id="KW-0009">Actin-binding</keyword>
<accession>A0A6P8FV31</accession>
<dbReference type="Pfam" id="PF00626">
    <property type="entry name" value="Gelsolin"/>
    <property type="match status" value="1"/>
</dbReference>
<evidence type="ECO:0000256" key="3">
    <source>
        <dbReference type="SAM" id="MobiDB-lite"/>
    </source>
</evidence>
<feature type="region of interest" description="Disordered" evidence="3">
    <location>
        <begin position="332"/>
        <end position="361"/>
    </location>
</feature>
<dbReference type="GO" id="GO:0005546">
    <property type="term" value="F:phosphatidylinositol-4,5-bisphosphate binding"/>
    <property type="evidence" value="ECO:0007669"/>
    <property type="project" value="TreeGrafter"/>
</dbReference>
<evidence type="ECO:0000313" key="6">
    <source>
        <dbReference type="Proteomes" id="UP000515152"/>
    </source>
</evidence>
<name>A0A6P8FV31_CLUHA</name>
<feature type="region of interest" description="Disordered" evidence="3">
    <location>
        <begin position="469"/>
        <end position="606"/>
    </location>
</feature>
<dbReference type="RefSeq" id="XP_031427252.1">
    <property type="nucleotide sequence ID" value="XM_031571392.2"/>
</dbReference>
<dbReference type="Gene3D" id="1.10.950.10">
    <property type="entry name" value="Villin headpiece domain"/>
    <property type="match status" value="1"/>
</dbReference>
<organism evidence="6 7">
    <name type="scientific">Clupea harengus</name>
    <name type="common">Atlantic herring</name>
    <dbReference type="NCBI Taxonomy" id="7950"/>
    <lineage>
        <taxon>Eukaryota</taxon>
        <taxon>Metazoa</taxon>
        <taxon>Chordata</taxon>
        <taxon>Craniata</taxon>
        <taxon>Vertebrata</taxon>
        <taxon>Euteleostomi</taxon>
        <taxon>Actinopterygii</taxon>
        <taxon>Neopterygii</taxon>
        <taxon>Teleostei</taxon>
        <taxon>Clupei</taxon>
        <taxon>Clupeiformes</taxon>
        <taxon>Clupeoidei</taxon>
        <taxon>Clupeidae</taxon>
        <taxon>Clupea</taxon>
    </lineage>
</organism>
<feature type="domain" description="HP" evidence="5">
    <location>
        <begin position="1547"/>
        <end position="1610"/>
    </location>
</feature>
<evidence type="ECO:0000259" key="5">
    <source>
        <dbReference type="PROSITE" id="PS51089"/>
    </source>
</evidence>
<dbReference type="GO" id="GO:0051015">
    <property type="term" value="F:actin filament binding"/>
    <property type="evidence" value="ECO:0007669"/>
    <property type="project" value="InterPro"/>
</dbReference>
<protein>
    <submittedName>
        <fullName evidence="7 8">Supervillin isoform X1</fullName>
    </submittedName>
</protein>
<dbReference type="Pfam" id="PF02209">
    <property type="entry name" value="VHP"/>
    <property type="match status" value="1"/>
</dbReference>
<dbReference type="InterPro" id="IPR007123">
    <property type="entry name" value="Gelsolin-like_dom"/>
</dbReference>
<dbReference type="PANTHER" id="PTHR11977">
    <property type="entry name" value="VILLIN"/>
    <property type="match status" value="1"/>
</dbReference>
<dbReference type="SUPFAM" id="SSF47050">
    <property type="entry name" value="VHP, Villin headpiece domain"/>
    <property type="match status" value="1"/>
</dbReference>
<feature type="domain" description="Rhodanese" evidence="4">
    <location>
        <begin position="884"/>
        <end position="957"/>
    </location>
</feature>
<feature type="region of interest" description="Disordered" evidence="3">
    <location>
        <begin position="295"/>
        <end position="320"/>
    </location>
</feature>
<dbReference type="SUPFAM" id="SSF55753">
    <property type="entry name" value="Actin depolymerizing proteins"/>
    <property type="match status" value="5"/>
</dbReference>
<evidence type="ECO:0000256" key="2">
    <source>
        <dbReference type="ARBA" id="ARBA00023203"/>
    </source>
</evidence>
<feature type="compositionally biased region" description="Gly residues" evidence="3">
    <location>
        <begin position="62"/>
        <end position="71"/>
    </location>
</feature>
<dbReference type="GeneTree" id="ENSGT00940000166828"/>
<dbReference type="GO" id="GO:0015629">
    <property type="term" value="C:actin cytoskeleton"/>
    <property type="evidence" value="ECO:0007669"/>
    <property type="project" value="TreeGrafter"/>
</dbReference>
<evidence type="ECO:0000313" key="7">
    <source>
        <dbReference type="RefSeq" id="XP_031427245.1"/>
    </source>
</evidence>
<dbReference type="GO" id="GO:0008154">
    <property type="term" value="P:actin polymerization or depolymerization"/>
    <property type="evidence" value="ECO:0007669"/>
    <property type="project" value="TreeGrafter"/>
</dbReference>
<feature type="region of interest" description="Disordered" evidence="3">
    <location>
        <begin position="687"/>
        <end position="721"/>
    </location>
</feature>
<dbReference type="GO" id="GO:0051014">
    <property type="term" value="P:actin filament severing"/>
    <property type="evidence" value="ECO:0007669"/>
    <property type="project" value="TreeGrafter"/>
</dbReference>
<dbReference type="InterPro" id="IPR001763">
    <property type="entry name" value="Rhodanese-like_dom"/>
</dbReference>
<feature type="compositionally biased region" description="Basic and acidic residues" evidence="3">
    <location>
        <begin position="558"/>
        <end position="583"/>
    </location>
</feature>
<dbReference type="InterPro" id="IPR036886">
    <property type="entry name" value="Villin_headpiece_dom_sf"/>
</dbReference>
<dbReference type="InterPro" id="IPR003128">
    <property type="entry name" value="Villin_headpiece"/>
</dbReference>
<sequence>MDTVETPALESRAERIARYKAERRRELAERYGNLEEELPSKWVRRERAGRRAGDSAGTDRGLSGGVNGGTGEHGRGSHWESGTAAPEQDPLPPKMSNGFETDLPESSSLNRQCPAAGGDPDTPHLHTHVSVGQLRSALLQQTTGGAQPEKVPVSTEGGLMTSSLDLAVKPGTEGGRRRTRRYLPGGAAGSRKTSERFRTQPVTASEMQESCGLLESEQQDGSQGDAKMDDRAKMSVAAKMSLFKELEKTAAPEASSFLKPRSGGGSHERRVRRAIEHRALTQPITCEELVVAVSHPQTEESDEAQATQGEPEAEDDESSKLSISEKMALFNKLSQPGALAREPGSTEAPERRRQKGARYRTQPITVEEVSLLQKAPIQLPTLSLSPHVFDRQQALSTNLKPSEVRQTRPRSHGEWGSSTELRAQLSLEPAAENYTSHHAAQREVRGILKKSQSGGEEWRARARAASENALIGCQEEEQNGGGQKRERLEEGREELEESRSYTERRRASESGEGDAAVSTAPWRQRARKETPSTRARRATQEPTPLTCQEPSIQPQPRVDTHTDIPDSRLIDHRNEREEKEERRRRTKRNSVLLEPVQTESEPTHDASVHAQCWEPVFSSVYSPPSTTPQYVMCFNQTNLSYEAQEVCSTQGPSQPSWRIQTVQVGSAQEDSQTDMQTYVQTDMQTHVQAEEQTEEQAEEQREEQTFAQAACQGPSSPSPLEAAAMPEAAVCESVREVTTSSTTAVWSCTSADAEQDLSDLCLTNTPMLSSAVAEHRRSVRPSRRTQGSRNPLRALAARDDVREDFNEPQDNGATVERNRMVKNCNSSSSDATAATETSGISTVPYHPLMLIHVKGWRQVQVRVVEPAVRSLNSGDCFLLVTPQHCYSWSGRAANAAERAKASEIAFIVQSQRDLGCQATQVIHLEEGVNSESSQAMEFWNLLGGRTEYKGAGGPEEDELFESALVESNCVYQLEEDRLLPHDQGWATASRISLLGSTQTLVFDFGSEVYLWHGKDVTPGDRKVALLLAQQVWAGPYDYSNCRVNPLDVSATNAHIPRQGVGRPSWALLGRLFEGNETALFRQKFMDWPDTSSGREDICIPTVEIPQSAISLPVTSLPSEGWSCDAKALLAGDGVSGAGPVLLKGVDVQRGRDLVTLNDGRQAELSTVAVETWHIGERGESQVSPQSSGQFHEGDTYAIRWSYCLTALVDQIVATGDEVGLERSALFLWQGRHSRHCGQELPPALANICGAQVLVAQGEEPPCFLQLFQGGLVLHRGRREDTANNTVGCRLFCVKGAVPVEASLSEIECCCSSLRSRGCLLLLNPQQRALYLWNGCKAHTSTRQVAKHTVEHLMHMCPPELGLSPDVSIRVQELEEGAEPTEFWAAIGQQDRKAYDCMLQDPGKYNFTPRLFHLSVQSGTFKGVELLNPSRVTGVAMAMPFLQDNLYSVSQPALFLLDNCLEVYMWESGEASDCQRPHWDRERKCAMETTLQYCRERNPRRPPLAYLIEDGAEPLTFTNVFPQWSPRTPSQEEAPRKKLTLVQDALTALSTHHFPLEQLLRRPLPEGVDPLHLEDYLSDHDLQMALGMKRDEYASLPDWQQVNLKKTKGLY</sequence>
<comment type="similarity">
    <text evidence="1">Belongs to the villin/gelsolin family.</text>
</comment>
<keyword evidence="6" id="KW-1185">Reference proteome</keyword>
<dbReference type="CTD" id="100006087"/>
<gene>
    <name evidence="7 8" type="primary">svilc</name>
</gene>
<dbReference type="InterPro" id="IPR007122">
    <property type="entry name" value="Villin/Gelsolin"/>
</dbReference>
<dbReference type="Proteomes" id="UP000515152">
    <property type="component" value="Chromosome 1"/>
</dbReference>
<proteinExistence type="inferred from homology"/>
<dbReference type="PROSITE" id="PS51089">
    <property type="entry name" value="HP"/>
    <property type="match status" value="1"/>
</dbReference>
<dbReference type="GO" id="GO:0051016">
    <property type="term" value="P:barbed-end actin filament capping"/>
    <property type="evidence" value="ECO:0007669"/>
    <property type="project" value="TreeGrafter"/>
</dbReference>
<evidence type="ECO:0000256" key="1">
    <source>
        <dbReference type="ARBA" id="ARBA00008418"/>
    </source>
</evidence>
<evidence type="ECO:0000259" key="4">
    <source>
        <dbReference type="PROSITE" id="PS50206"/>
    </source>
</evidence>
<feature type="region of interest" description="Disordered" evidence="3">
    <location>
        <begin position="29"/>
        <end position="126"/>
    </location>
</feature>
<dbReference type="GO" id="GO:0005737">
    <property type="term" value="C:cytoplasm"/>
    <property type="evidence" value="ECO:0007669"/>
    <property type="project" value="TreeGrafter"/>
</dbReference>
<dbReference type="GeneID" id="105898791"/>
<dbReference type="OrthoDB" id="28894at2759"/>
<feature type="region of interest" description="Disordered" evidence="3">
    <location>
        <begin position="168"/>
        <end position="204"/>
    </location>
</feature>
<dbReference type="SMART" id="SM00153">
    <property type="entry name" value="VHP"/>
    <property type="match status" value="1"/>
</dbReference>
<dbReference type="PANTHER" id="PTHR11977:SF119">
    <property type="entry name" value="SUPERVILLIN ISOFORM X1"/>
    <property type="match status" value="1"/>
</dbReference>
<dbReference type="Gene3D" id="3.40.20.10">
    <property type="entry name" value="Severin"/>
    <property type="match status" value="5"/>
</dbReference>
<feature type="compositionally biased region" description="Basic and acidic residues" evidence="3">
    <location>
        <begin position="497"/>
        <end position="509"/>
    </location>
</feature>
<reference evidence="7 8" key="1">
    <citation type="submission" date="2025-04" db="UniProtKB">
        <authorList>
            <consortium name="RefSeq"/>
        </authorList>
    </citation>
    <scope>IDENTIFICATION</scope>
</reference>
<dbReference type="PROSITE" id="PS50206">
    <property type="entry name" value="RHODANESE_3"/>
    <property type="match status" value="1"/>
</dbReference>
<feature type="compositionally biased region" description="Basic and acidic residues" evidence="3">
    <location>
        <begin position="43"/>
        <end position="53"/>
    </location>
</feature>
<dbReference type="RefSeq" id="XP_031427245.1">
    <property type="nucleotide sequence ID" value="XM_031571385.2"/>
</dbReference>
<feature type="region of interest" description="Disordered" evidence="3">
    <location>
        <begin position="771"/>
        <end position="790"/>
    </location>
</feature>
<dbReference type="InterPro" id="IPR029006">
    <property type="entry name" value="ADF-H/Gelsolin-like_dom_sf"/>
</dbReference>